<accession>A0AAD9JAC7</accession>
<evidence type="ECO:0000259" key="1">
    <source>
        <dbReference type="Pfam" id="PF08357"/>
    </source>
</evidence>
<evidence type="ECO:0000313" key="2">
    <source>
        <dbReference type="EMBL" id="KAK2149418.1"/>
    </source>
</evidence>
<evidence type="ECO:0000313" key="3">
    <source>
        <dbReference type="Proteomes" id="UP001208570"/>
    </source>
</evidence>
<organism evidence="2 3">
    <name type="scientific">Paralvinella palmiformis</name>
    <dbReference type="NCBI Taxonomy" id="53620"/>
    <lineage>
        <taxon>Eukaryota</taxon>
        <taxon>Metazoa</taxon>
        <taxon>Spiralia</taxon>
        <taxon>Lophotrochozoa</taxon>
        <taxon>Annelida</taxon>
        <taxon>Polychaeta</taxon>
        <taxon>Sedentaria</taxon>
        <taxon>Canalipalpata</taxon>
        <taxon>Terebellida</taxon>
        <taxon>Terebelliformia</taxon>
        <taxon>Alvinellidae</taxon>
        <taxon>Paralvinella</taxon>
    </lineage>
</organism>
<name>A0AAD9JAC7_9ANNE</name>
<feature type="domain" description="SEFIR" evidence="1">
    <location>
        <begin position="13"/>
        <end position="71"/>
    </location>
</feature>
<dbReference type="Pfam" id="PF08357">
    <property type="entry name" value="SEFIR"/>
    <property type="match status" value="1"/>
</dbReference>
<comment type="caution">
    <text evidence="2">The sequence shown here is derived from an EMBL/GenBank/DDBJ whole genome shotgun (WGS) entry which is preliminary data.</text>
</comment>
<dbReference type="InterPro" id="IPR013568">
    <property type="entry name" value="SEFIR_dom"/>
</dbReference>
<gene>
    <name evidence="2" type="ORF">LSH36_453g01039</name>
</gene>
<proteinExistence type="predicted"/>
<dbReference type="Gene3D" id="3.40.50.11530">
    <property type="match status" value="1"/>
</dbReference>
<sequence>YTKQKSQPTPKMIYLIYSNDNQYHQEAVEHFVNFLENVCSCKDTFDKRHMDQLWLRDAMERCDTIILMLQKIRDHPERFILPQYRVLDTLGLRSKVNYRLMEEIEDVFRLIHGSITEPLSRKLARYKIAPLTFINRVLSYVQSNPDWFANIYGNPVPNYYATVSTDLISFDAVQADGTVIQSVGYTNVSIFMPRMIQDNDCAITSSAFGDMVDDINATRD</sequence>
<dbReference type="AlphaFoldDB" id="A0AAD9JAC7"/>
<dbReference type="EMBL" id="JAODUP010000453">
    <property type="protein sequence ID" value="KAK2149418.1"/>
    <property type="molecule type" value="Genomic_DNA"/>
</dbReference>
<reference evidence="2" key="1">
    <citation type="journal article" date="2023" name="Mol. Biol. Evol.">
        <title>Third-Generation Sequencing Reveals the Adaptive Role of the Epigenome in Three Deep-Sea Polychaetes.</title>
        <authorList>
            <person name="Perez M."/>
            <person name="Aroh O."/>
            <person name="Sun Y."/>
            <person name="Lan Y."/>
            <person name="Juniper S.K."/>
            <person name="Young C.R."/>
            <person name="Angers B."/>
            <person name="Qian P.Y."/>
        </authorList>
    </citation>
    <scope>NUCLEOTIDE SEQUENCE</scope>
    <source>
        <strain evidence="2">P08H-3</strain>
    </source>
</reference>
<dbReference type="Proteomes" id="UP001208570">
    <property type="component" value="Unassembled WGS sequence"/>
</dbReference>
<feature type="non-terminal residue" evidence="2">
    <location>
        <position position="1"/>
    </location>
</feature>
<keyword evidence="3" id="KW-1185">Reference proteome</keyword>
<protein>
    <recommendedName>
        <fullName evidence="1">SEFIR domain-containing protein</fullName>
    </recommendedName>
</protein>